<reference evidence="1 2" key="1">
    <citation type="submission" date="2015-01" db="EMBL/GenBank/DDBJ databases">
        <title>Genome of allotetraploid Gossypium barbadense reveals genomic plasticity and fiber elongation in cotton evolution.</title>
        <authorList>
            <person name="Chen X."/>
            <person name="Liu X."/>
            <person name="Zhao B."/>
            <person name="Zheng H."/>
            <person name="Hu Y."/>
            <person name="Lu G."/>
            <person name="Yang C."/>
            <person name="Chen J."/>
            <person name="Shan C."/>
            <person name="Zhang L."/>
            <person name="Zhou Y."/>
            <person name="Wang L."/>
            <person name="Guo W."/>
            <person name="Bai Y."/>
            <person name="Ruan J."/>
            <person name="Shangguan X."/>
            <person name="Mao Y."/>
            <person name="Jiang J."/>
            <person name="Zhu Y."/>
            <person name="Lei J."/>
            <person name="Kang H."/>
            <person name="Chen S."/>
            <person name="He X."/>
            <person name="Wang R."/>
            <person name="Wang Y."/>
            <person name="Chen J."/>
            <person name="Wang L."/>
            <person name="Yu S."/>
            <person name="Wang B."/>
            <person name="Wei J."/>
            <person name="Song S."/>
            <person name="Lu X."/>
            <person name="Gao Z."/>
            <person name="Gu W."/>
            <person name="Deng X."/>
            <person name="Ma D."/>
            <person name="Wang S."/>
            <person name="Liang W."/>
            <person name="Fang L."/>
            <person name="Cai C."/>
            <person name="Zhu X."/>
            <person name="Zhou B."/>
            <person name="Zhang Y."/>
            <person name="Chen Z."/>
            <person name="Xu S."/>
            <person name="Zhu R."/>
            <person name="Wang S."/>
            <person name="Zhang T."/>
            <person name="Zhao G."/>
        </authorList>
    </citation>
    <scope>NUCLEOTIDE SEQUENCE [LARGE SCALE GENOMIC DNA]</scope>
    <source>
        <strain evidence="2">cv. Xinhai21</strain>
        <tissue evidence="1">Leaf</tissue>
    </source>
</reference>
<name>A0A2P5XAD3_GOSBA</name>
<organism evidence="1 2">
    <name type="scientific">Gossypium barbadense</name>
    <name type="common">Sea Island cotton</name>
    <name type="synonym">Hibiscus barbadensis</name>
    <dbReference type="NCBI Taxonomy" id="3634"/>
    <lineage>
        <taxon>Eukaryota</taxon>
        <taxon>Viridiplantae</taxon>
        <taxon>Streptophyta</taxon>
        <taxon>Embryophyta</taxon>
        <taxon>Tracheophyta</taxon>
        <taxon>Spermatophyta</taxon>
        <taxon>Magnoliopsida</taxon>
        <taxon>eudicotyledons</taxon>
        <taxon>Gunneridae</taxon>
        <taxon>Pentapetalae</taxon>
        <taxon>rosids</taxon>
        <taxon>malvids</taxon>
        <taxon>Malvales</taxon>
        <taxon>Malvaceae</taxon>
        <taxon>Malvoideae</taxon>
        <taxon>Gossypium</taxon>
    </lineage>
</organism>
<dbReference type="AlphaFoldDB" id="A0A2P5XAD3"/>
<dbReference type="EMBL" id="KZ665327">
    <property type="protein sequence ID" value="PPS00284.1"/>
    <property type="molecule type" value="Genomic_DNA"/>
</dbReference>
<proteinExistence type="predicted"/>
<accession>A0A2P5XAD3</accession>
<evidence type="ECO:0000313" key="1">
    <source>
        <dbReference type="EMBL" id="PPS00284.1"/>
    </source>
</evidence>
<dbReference type="OrthoDB" id="1939491at2759"/>
<evidence type="ECO:0000313" key="2">
    <source>
        <dbReference type="Proteomes" id="UP000239757"/>
    </source>
</evidence>
<dbReference type="Proteomes" id="UP000239757">
    <property type="component" value="Unassembled WGS sequence"/>
</dbReference>
<sequence>MKRSKLFTISKEEEAEPKSKALKLVSVMLNFANVKRDRKQKELIFVDINTESRRRSALIDTEASNLFIPNKVVGKLGLSVSKYSLTIMHCARES</sequence>
<gene>
    <name evidence="1" type="ORF">GOBAR_AA20374</name>
</gene>
<protein>
    <submittedName>
        <fullName evidence="1">Uncharacterized protein</fullName>
    </submittedName>
</protein>